<evidence type="ECO:0000313" key="3">
    <source>
        <dbReference type="Proteomes" id="UP001249851"/>
    </source>
</evidence>
<accession>A0AAD9QCS1</accession>
<name>A0AAD9QCS1_ACRCE</name>
<dbReference type="PANTHER" id="PTHR33244">
    <property type="entry name" value="INTEGRASE CATALYTIC DOMAIN-CONTAINING PROTEIN-RELATED"/>
    <property type="match status" value="1"/>
</dbReference>
<dbReference type="AlphaFoldDB" id="A0AAD9QCS1"/>
<reference evidence="2" key="1">
    <citation type="journal article" date="2023" name="G3 (Bethesda)">
        <title>Whole genome assembly and annotation of the endangered Caribbean coral Acropora cervicornis.</title>
        <authorList>
            <person name="Selwyn J.D."/>
            <person name="Vollmer S.V."/>
        </authorList>
    </citation>
    <scope>NUCLEOTIDE SEQUENCE</scope>
    <source>
        <strain evidence="2">K2</strain>
    </source>
</reference>
<feature type="compositionally biased region" description="Low complexity" evidence="1">
    <location>
        <begin position="230"/>
        <end position="239"/>
    </location>
</feature>
<reference evidence="2" key="2">
    <citation type="journal article" date="2023" name="Science">
        <title>Genomic signatures of disease resistance in endangered staghorn corals.</title>
        <authorList>
            <person name="Vollmer S.V."/>
            <person name="Selwyn J.D."/>
            <person name="Despard B.A."/>
            <person name="Roesel C.L."/>
        </authorList>
    </citation>
    <scope>NUCLEOTIDE SEQUENCE</scope>
    <source>
        <strain evidence="2">K2</strain>
    </source>
</reference>
<evidence type="ECO:0000313" key="2">
    <source>
        <dbReference type="EMBL" id="KAK2558929.1"/>
    </source>
</evidence>
<dbReference type="EMBL" id="JARQWQ010000042">
    <property type="protein sequence ID" value="KAK2558929.1"/>
    <property type="molecule type" value="Genomic_DNA"/>
</dbReference>
<gene>
    <name evidence="2" type="ORF">P5673_018547</name>
</gene>
<protein>
    <submittedName>
        <fullName evidence="2">Uncharacterized protein</fullName>
    </submittedName>
</protein>
<proteinExistence type="predicted"/>
<evidence type="ECO:0000256" key="1">
    <source>
        <dbReference type="SAM" id="MobiDB-lite"/>
    </source>
</evidence>
<dbReference type="Proteomes" id="UP001249851">
    <property type="component" value="Unassembled WGS sequence"/>
</dbReference>
<organism evidence="2 3">
    <name type="scientific">Acropora cervicornis</name>
    <name type="common">Staghorn coral</name>
    <dbReference type="NCBI Taxonomy" id="6130"/>
    <lineage>
        <taxon>Eukaryota</taxon>
        <taxon>Metazoa</taxon>
        <taxon>Cnidaria</taxon>
        <taxon>Anthozoa</taxon>
        <taxon>Hexacorallia</taxon>
        <taxon>Scleractinia</taxon>
        <taxon>Astrocoeniina</taxon>
        <taxon>Acroporidae</taxon>
        <taxon>Acropora</taxon>
    </lineage>
</organism>
<keyword evidence="3" id="KW-1185">Reference proteome</keyword>
<sequence>MESLKSSYQTTCHTIARNSNILQVTGDSNSPPQVPLILSEKAVQNIKRILKKKSDPYIGLLEYRNTPVTGMTYSPSQLLMSRATRTKIPVATELLQPKLFTEVYQQLKARQQRQVHYYNQGTKPLTSLEPQEVVRLRQGKTWTPAIVDAKAETPRFYLVTTLTGQQYRRNRKDLLQTGEPPPTLSVPEDINRHTTDTDTETQTIQVPAANEQPHATAFSDKSPTPPTPPTRRTSNRSKTLPAKFKDYVMNVLNIEH</sequence>
<feature type="region of interest" description="Disordered" evidence="1">
    <location>
        <begin position="169"/>
        <end position="242"/>
    </location>
</feature>
<comment type="caution">
    <text evidence="2">The sequence shown here is derived from an EMBL/GenBank/DDBJ whole genome shotgun (WGS) entry which is preliminary data.</text>
</comment>
<dbReference type="PANTHER" id="PTHR33244:SF3">
    <property type="entry name" value="PEPTIDASE A2 DOMAIN-CONTAINING PROTEIN"/>
    <property type="match status" value="1"/>
</dbReference>